<keyword evidence="2" id="KW-1185">Reference proteome</keyword>
<organism evidence="1 2">
    <name type="scientific">Musa balbisiana</name>
    <name type="common">Banana</name>
    <dbReference type="NCBI Taxonomy" id="52838"/>
    <lineage>
        <taxon>Eukaryota</taxon>
        <taxon>Viridiplantae</taxon>
        <taxon>Streptophyta</taxon>
        <taxon>Embryophyta</taxon>
        <taxon>Tracheophyta</taxon>
        <taxon>Spermatophyta</taxon>
        <taxon>Magnoliopsida</taxon>
        <taxon>Liliopsida</taxon>
        <taxon>Zingiberales</taxon>
        <taxon>Musaceae</taxon>
        <taxon>Musa</taxon>
    </lineage>
</organism>
<dbReference type="AlphaFoldDB" id="A0A4S8K8F4"/>
<reference evidence="1 2" key="1">
    <citation type="journal article" date="2019" name="Nat. Plants">
        <title>Genome sequencing of Musa balbisiana reveals subgenome evolution and function divergence in polyploid bananas.</title>
        <authorList>
            <person name="Yao X."/>
        </authorList>
    </citation>
    <scope>NUCLEOTIDE SEQUENCE [LARGE SCALE GENOMIC DNA]</scope>
    <source>
        <strain evidence="2">cv. DH-PKW</strain>
        <tissue evidence="1">Leaves</tissue>
    </source>
</reference>
<protein>
    <submittedName>
        <fullName evidence="1">Uncharacterized protein</fullName>
    </submittedName>
</protein>
<dbReference type="EMBL" id="PYDT01000002">
    <property type="protein sequence ID" value="THU71257.1"/>
    <property type="molecule type" value="Genomic_DNA"/>
</dbReference>
<comment type="caution">
    <text evidence="1">The sequence shown here is derived from an EMBL/GenBank/DDBJ whole genome shotgun (WGS) entry which is preliminary data.</text>
</comment>
<sequence>MRYASPPPPLASVLAHLPLFRDLLQPVTCEKIACLQSEEGVGTYLIKSDYYDDTLDIGPIIDRAVLSSDATLDRDFVTVVFFECEHTRCATCRAGDRSWTSNIHTPVSDVEWTHPEVQFSILLIDIAPYGERRSCAVHGDNESLALFEVDLSRLALLLVVGS</sequence>
<proteinExistence type="predicted"/>
<accession>A0A4S8K8F4</accession>
<name>A0A4S8K8F4_MUSBA</name>
<evidence type="ECO:0000313" key="1">
    <source>
        <dbReference type="EMBL" id="THU71257.1"/>
    </source>
</evidence>
<gene>
    <name evidence="1" type="ORF">C4D60_Mb08t33650</name>
</gene>
<dbReference type="Proteomes" id="UP000317650">
    <property type="component" value="Chromosome 8"/>
</dbReference>
<evidence type="ECO:0000313" key="2">
    <source>
        <dbReference type="Proteomes" id="UP000317650"/>
    </source>
</evidence>